<dbReference type="PROSITE" id="PS00972">
    <property type="entry name" value="USP_1"/>
    <property type="match status" value="1"/>
</dbReference>
<feature type="region of interest" description="Disordered" evidence="1">
    <location>
        <begin position="35"/>
        <end position="61"/>
    </location>
</feature>
<dbReference type="GO" id="GO:0005829">
    <property type="term" value="C:cytosol"/>
    <property type="evidence" value="ECO:0007669"/>
    <property type="project" value="TreeGrafter"/>
</dbReference>
<dbReference type="KEGG" id="cher:DK880_00756"/>
<dbReference type="PROSITE" id="PS00973">
    <property type="entry name" value="USP_2"/>
    <property type="match status" value="1"/>
</dbReference>
<dbReference type="Proteomes" id="UP000245872">
    <property type="component" value="Chromosome"/>
</dbReference>
<reference evidence="3 4" key="1">
    <citation type="submission" date="2018-05" db="EMBL/GenBank/DDBJ databases">
        <title>Candidatus Cardinium hertigii Genome Assembly.</title>
        <authorList>
            <person name="Showmaker K.C."/>
            <person name="Walden K.O."/>
            <person name="Fields C.J."/>
            <person name="Lambert K.N."/>
            <person name="Hudson M.E."/>
        </authorList>
    </citation>
    <scope>NUCLEOTIDE SEQUENCE [LARGE SCALE GENOMIC DNA]</scope>
    <source>
        <strain evidence="4">cHgTN10</strain>
    </source>
</reference>
<dbReference type="SUPFAM" id="SSF54001">
    <property type="entry name" value="Cysteine proteinases"/>
    <property type="match status" value="1"/>
</dbReference>
<dbReference type="Gene3D" id="3.90.70.10">
    <property type="entry name" value="Cysteine proteinases"/>
    <property type="match status" value="2"/>
</dbReference>
<name>A0A2Z3LHS9_9BACT</name>
<dbReference type="InterPro" id="IPR018200">
    <property type="entry name" value="USP_CS"/>
</dbReference>
<dbReference type="PROSITE" id="PS50235">
    <property type="entry name" value="USP_3"/>
    <property type="match status" value="1"/>
</dbReference>
<protein>
    <recommendedName>
        <fullName evidence="2">USP domain-containing protein</fullName>
    </recommendedName>
</protein>
<keyword evidence="4" id="KW-1185">Reference proteome</keyword>
<dbReference type="GO" id="GO:0016579">
    <property type="term" value="P:protein deubiquitination"/>
    <property type="evidence" value="ECO:0007669"/>
    <property type="project" value="InterPro"/>
</dbReference>
<dbReference type="EMBL" id="CP029619">
    <property type="protein sequence ID" value="AWN82065.1"/>
    <property type="molecule type" value="Genomic_DNA"/>
</dbReference>
<dbReference type="CDD" id="cd02257">
    <property type="entry name" value="Peptidase_C19"/>
    <property type="match status" value="1"/>
</dbReference>
<dbReference type="GO" id="GO:0004843">
    <property type="term" value="F:cysteine-type deubiquitinase activity"/>
    <property type="evidence" value="ECO:0007669"/>
    <property type="project" value="InterPro"/>
</dbReference>
<gene>
    <name evidence="3" type="ORF">DK880_00756</name>
</gene>
<accession>A0A2Z3LHS9</accession>
<dbReference type="AlphaFoldDB" id="A0A2Z3LHS9"/>
<proteinExistence type="predicted"/>
<feature type="domain" description="USP" evidence="2">
    <location>
        <begin position="77"/>
        <end position="325"/>
    </location>
</feature>
<evidence type="ECO:0000256" key="1">
    <source>
        <dbReference type="SAM" id="MobiDB-lite"/>
    </source>
</evidence>
<dbReference type="InterPro" id="IPR001394">
    <property type="entry name" value="Peptidase_C19_UCH"/>
</dbReference>
<dbReference type="InterPro" id="IPR038765">
    <property type="entry name" value="Papain-like_cys_pep_sf"/>
</dbReference>
<dbReference type="PANTHER" id="PTHR24006">
    <property type="entry name" value="UBIQUITIN CARBOXYL-TERMINAL HYDROLASE"/>
    <property type="match status" value="1"/>
</dbReference>
<dbReference type="InterPro" id="IPR050164">
    <property type="entry name" value="Peptidase_C19"/>
</dbReference>
<sequence length="330" mass="36598">MVLFSLCFHMIGCRCGKRSPCRKLFLKQLKEKVPPAAPTPVSQKVPSAAPTPVSQKVPSAAPTPVNQRVSCITQPFAGLPNVGNTCYMNAVLQVVAALYADAVNKDPLRDLINRINKCEPLTAEYMRSFKKELYNQSNKFNKLLLKSNEQEDCYEFFQNLTEDFLFFQSGLIAQVPLILFDQKCQDDPGVMKPVDLNVGLSKLLCDEYSAKKIAQSDQLCIRLDRSGHDTNRISESNSNSNFRINSAMQGTECITLNGLDGPNITYNLSGFIGHGGTNPNSGHYIAYVKRGEKWYHANDAQVSEAKNTAAIKASQNAYMLFYTKEAAKTS</sequence>
<organism evidence="3 4">
    <name type="scientific">Candidatus Cardinium hertigii</name>
    <dbReference type="NCBI Taxonomy" id="247481"/>
    <lineage>
        <taxon>Bacteria</taxon>
        <taxon>Pseudomonadati</taxon>
        <taxon>Bacteroidota</taxon>
        <taxon>Cytophagia</taxon>
        <taxon>Cytophagales</taxon>
        <taxon>Amoebophilaceae</taxon>
        <taxon>Candidatus Cardinium</taxon>
    </lineage>
</organism>
<evidence type="ECO:0000313" key="3">
    <source>
        <dbReference type="EMBL" id="AWN82065.1"/>
    </source>
</evidence>
<dbReference type="InterPro" id="IPR028889">
    <property type="entry name" value="USP"/>
</dbReference>
<evidence type="ECO:0000313" key="4">
    <source>
        <dbReference type="Proteomes" id="UP000245872"/>
    </source>
</evidence>
<evidence type="ECO:0000259" key="2">
    <source>
        <dbReference type="PROSITE" id="PS50235"/>
    </source>
</evidence>
<dbReference type="Pfam" id="PF00443">
    <property type="entry name" value="UCH"/>
    <property type="match status" value="2"/>
</dbReference>